<gene>
    <name evidence="1" type="ORF">GLOINDRAFT_28869</name>
</gene>
<proteinExistence type="predicted"/>
<dbReference type="EMBL" id="KI286553">
    <property type="protein sequence ID" value="ESA10934.1"/>
    <property type="molecule type" value="Genomic_DNA"/>
</dbReference>
<protein>
    <submittedName>
        <fullName evidence="1">Uncharacterized protein</fullName>
    </submittedName>
</protein>
<evidence type="ECO:0000313" key="1">
    <source>
        <dbReference type="EMBL" id="ESA10934.1"/>
    </source>
</evidence>
<organism evidence="1">
    <name type="scientific">Rhizophagus irregularis (strain DAOM 181602 / DAOM 197198 / MUCL 43194)</name>
    <name type="common">Arbuscular mycorrhizal fungus</name>
    <name type="synonym">Glomus intraradices</name>
    <dbReference type="NCBI Taxonomy" id="747089"/>
    <lineage>
        <taxon>Eukaryota</taxon>
        <taxon>Fungi</taxon>
        <taxon>Fungi incertae sedis</taxon>
        <taxon>Mucoromycota</taxon>
        <taxon>Glomeromycotina</taxon>
        <taxon>Glomeromycetes</taxon>
        <taxon>Glomerales</taxon>
        <taxon>Glomeraceae</taxon>
        <taxon>Rhizophagus</taxon>
    </lineage>
</organism>
<dbReference type="AlphaFoldDB" id="U9TRX3"/>
<dbReference type="HOGENOM" id="CLU_2575077_0_0_1"/>
<name>U9TRX3_RHIID</name>
<accession>U9TRX3</accession>
<sequence>MDIKVSAFLKLTKLEFTESRTEIPGFLVLDETKLKTKWHLKKKIFVFGTLGTKIWILGDESNNFLKTKSAHLNVKLTTSWR</sequence>
<reference evidence="1" key="1">
    <citation type="submission" date="2013-07" db="EMBL/GenBank/DDBJ databases">
        <title>The genome of an arbuscular mycorrhizal fungus provides insights into the evolution of the oldest plant symbiosis.</title>
        <authorList>
            <consortium name="DOE Joint Genome Institute"/>
            <person name="Tisserant E."/>
            <person name="Malbreil M."/>
            <person name="Kuo A."/>
            <person name="Kohler A."/>
            <person name="Symeonidi A."/>
            <person name="Balestrini R."/>
            <person name="Charron P."/>
            <person name="Duensing N."/>
            <person name="Frei-dit-Frey N."/>
            <person name="Gianinazzi-Pearson V."/>
            <person name="Gilbert B."/>
            <person name="Handa Y."/>
            <person name="Hijri M."/>
            <person name="Kaul R."/>
            <person name="Kawaguchi M."/>
            <person name="Krajinski F."/>
            <person name="Lammers P."/>
            <person name="Lapierre D."/>
            <person name="Masclaux F.G."/>
            <person name="Murat C."/>
            <person name="Morin E."/>
            <person name="Ndikumana S."/>
            <person name="Pagni M."/>
            <person name="Petitpierre D."/>
            <person name="Requena N."/>
            <person name="Rosikiewicz P."/>
            <person name="Riley R."/>
            <person name="Saito K."/>
            <person name="San Clemente H."/>
            <person name="Shapiro H."/>
            <person name="van Tuinen D."/>
            <person name="Becard G."/>
            <person name="Bonfante P."/>
            <person name="Paszkowski U."/>
            <person name="Shachar-Hill Y."/>
            <person name="Young J.P."/>
            <person name="Sanders I.R."/>
            <person name="Henrissat B."/>
            <person name="Rensing S.A."/>
            <person name="Grigoriev I.V."/>
            <person name="Corradi N."/>
            <person name="Roux C."/>
            <person name="Martin F."/>
        </authorList>
    </citation>
    <scope>NUCLEOTIDE SEQUENCE</scope>
    <source>
        <strain evidence="1">DAOM 197198</strain>
    </source>
</reference>